<keyword evidence="3" id="KW-1185">Reference proteome</keyword>
<evidence type="ECO:0000313" key="3">
    <source>
        <dbReference type="Proteomes" id="UP001498476"/>
    </source>
</evidence>
<proteinExistence type="predicted"/>
<reference evidence="2 3" key="1">
    <citation type="journal article" date="2025" name="Microbiol. Resour. Announc.">
        <title>Draft genome sequences for Neonectria magnoliae and Neonectria punicea, canker pathogens of Liriodendron tulipifera and Acer saccharum in West Virginia.</title>
        <authorList>
            <person name="Petronek H.M."/>
            <person name="Kasson M.T."/>
            <person name="Metheny A.M."/>
            <person name="Stauder C.M."/>
            <person name="Lovett B."/>
            <person name="Lynch S.C."/>
            <person name="Garnas J.R."/>
            <person name="Kasson L.R."/>
            <person name="Stajich J.E."/>
        </authorList>
    </citation>
    <scope>NUCLEOTIDE SEQUENCE [LARGE SCALE GENOMIC DNA]</scope>
    <source>
        <strain evidence="2 3">NRRL 64653</strain>
    </source>
</reference>
<comment type="caution">
    <text evidence="2">The sequence shown here is derived from an EMBL/GenBank/DDBJ whole genome shotgun (WGS) entry which is preliminary data.</text>
</comment>
<sequence length="315" mass="36105">MDATNVNSLASLPSEIINEICSKLPTRPLRCLRLVNHRIGDIATAWAFRHVRLAARQGCYDHQHFVWIAQSEKLRPLVREVTCDSWRGPGVGYWASWEQSVSGHPSEFLNALPLIRCFPNMTSLHLCFGGYAKHDYSSSTIDNGVIETDGFRYRVLDTIFRCLNGTWSAENQQKMDEEWLSYEFEADYEMILPEAASLGPIALRELTISNLADYYDKRVGNAEMFTKQLSASRLRGRKIYITPHKIEQHNGAGTRPKKTIRLRENCEMLEGLLKILSMCSRDAFGWNSRMDFQALRSGENFDPRFPPLKFMMVGK</sequence>
<accession>A0ABR1GSN9</accession>
<dbReference type="InterPro" id="IPR036047">
    <property type="entry name" value="F-box-like_dom_sf"/>
</dbReference>
<organism evidence="2 3">
    <name type="scientific">Neonectria punicea</name>
    <dbReference type="NCBI Taxonomy" id="979145"/>
    <lineage>
        <taxon>Eukaryota</taxon>
        <taxon>Fungi</taxon>
        <taxon>Dikarya</taxon>
        <taxon>Ascomycota</taxon>
        <taxon>Pezizomycotina</taxon>
        <taxon>Sordariomycetes</taxon>
        <taxon>Hypocreomycetidae</taxon>
        <taxon>Hypocreales</taxon>
        <taxon>Nectriaceae</taxon>
        <taxon>Neonectria</taxon>
    </lineage>
</organism>
<dbReference type="InterPro" id="IPR001810">
    <property type="entry name" value="F-box_dom"/>
</dbReference>
<dbReference type="SUPFAM" id="SSF81383">
    <property type="entry name" value="F-box domain"/>
    <property type="match status" value="1"/>
</dbReference>
<evidence type="ECO:0000259" key="1">
    <source>
        <dbReference type="PROSITE" id="PS50181"/>
    </source>
</evidence>
<gene>
    <name evidence="2" type="ORF">QQX98_009400</name>
</gene>
<dbReference type="PROSITE" id="PS50181">
    <property type="entry name" value="FBOX"/>
    <property type="match status" value="1"/>
</dbReference>
<feature type="domain" description="F-box" evidence="1">
    <location>
        <begin position="6"/>
        <end position="51"/>
    </location>
</feature>
<name>A0ABR1GSN9_9HYPO</name>
<protein>
    <recommendedName>
        <fullName evidence="1">F-box domain-containing protein</fullName>
    </recommendedName>
</protein>
<evidence type="ECO:0000313" key="2">
    <source>
        <dbReference type="EMBL" id="KAK7408415.1"/>
    </source>
</evidence>
<dbReference type="Proteomes" id="UP001498476">
    <property type="component" value="Unassembled WGS sequence"/>
</dbReference>
<dbReference type="EMBL" id="JAZAVJ010000187">
    <property type="protein sequence ID" value="KAK7408415.1"/>
    <property type="molecule type" value="Genomic_DNA"/>
</dbReference>